<gene>
    <name evidence="2" type="ORF">NEOLEDRAFT_1140692</name>
</gene>
<reference evidence="2 3" key="1">
    <citation type="journal article" date="2016" name="Mol. Biol. Evol.">
        <title>Comparative Genomics of Early-Diverging Mushroom-Forming Fungi Provides Insights into the Origins of Lignocellulose Decay Capabilities.</title>
        <authorList>
            <person name="Nagy L.G."/>
            <person name="Riley R."/>
            <person name="Tritt A."/>
            <person name="Adam C."/>
            <person name="Daum C."/>
            <person name="Floudas D."/>
            <person name="Sun H."/>
            <person name="Yadav J.S."/>
            <person name="Pangilinan J."/>
            <person name="Larsson K.H."/>
            <person name="Matsuura K."/>
            <person name="Barry K."/>
            <person name="Labutti K."/>
            <person name="Kuo R."/>
            <person name="Ohm R.A."/>
            <person name="Bhattacharya S.S."/>
            <person name="Shirouzu T."/>
            <person name="Yoshinaga Y."/>
            <person name="Martin F.M."/>
            <person name="Grigoriev I.V."/>
            <person name="Hibbett D.S."/>
        </authorList>
    </citation>
    <scope>NUCLEOTIDE SEQUENCE [LARGE SCALE GENOMIC DNA]</scope>
    <source>
        <strain evidence="2 3">HHB14362 ss-1</strain>
    </source>
</reference>
<dbReference type="Proteomes" id="UP000076761">
    <property type="component" value="Unassembled WGS sequence"/>
</dbReference>
<feature type="region of interest" description="Disordered" evidence="1">
    <location>
        <begin position="1"/>
        <end position="25"/>
    </location>
</feature>
<dbReference type="InParanoid" id="A0A165P2D5"/>
<protein>
    <submittedName>
        <fullName evidence="2">Uncharacterized protein</fullName>
    </submittedName>
</protein>
<name>A0A165P2D5_9AGAM</name>
<organism evidence="2 3">
    <name type="scientific">Neolentinus lepideus HHB14362 ss-1</name>
    <dbReference type="NCBI Taxonomy" id="1314782"/>
    <lineage>
        <taxon>Eukaryota</taxon>
        <taxon>Fungi</taxon>
        <taxon>Dikarya</taxon>
        <taxon>Basidiomycota</taxon>
        <taxon>Agaricomycotina</taxon>
        <taxon>Agaricomycetes</taxon>
        <taxon>Gloeophyllales</taxon>
        <taxon>Gloeophyllaceae</taxon>
        <taxon>Neolentinus</taxon>
    </lineage>
</organism>
<evidence type="ECO:0000313" key="3">
    <source>
        <dbReference type="Proteomes" id="UP000076761"/>
    </source>
</evidence>
<sequence>MDEVERAGPREDNRSEHKPSKFTSGQYGVQNDLDFGIVPVNDEGFQTALGLLNCLAVDHDIDYRPLGLCLGRGISRWIVCSAFHAVHLDGDTGDPCRHDVLSSASGHQRSRPTVQHHMFLAALATSFTCVGLSIRAVLNKITSTVCSLLHCMESRFWPNSARATMHMHIDILVCAQTSLFRGISGRHRDGSHGCGRGHDLVPRIQQELPDHIVEAIQSAVNILRERTLCSVICRSRTAVNTSAWAQPRYPHIPWQTAE</sequence>
<feature type="compositionally biased region" description="Basic and acidic residues" evidence="1">
    <location>
        <begin position="1"/>
        <end position="19"/>
    </location>
</feature>
<dbReference type="AlphaFoldDB" id="A0A165P2D5"/>
<dbReference type="EMBL" id="KV425620">
    <property type="protein sequence ID" value="KZT20428.1"/>
    <property type="molecule type" value="Genomic_DNA"/>
</dbReference>
<keyword evidence="3" id="KW-1185">Reference proteome</keyword>
<evidence type="ECO:0000256" key="1">
    <source>
        <dbReference type="SAM" id="MobiDB-lite"/>
    </source>
</evidence>
<accession>A0A165P2D5</accession>
<proteinExistence type="predicted"/>
<evidence type="ECO:0000313" key="2">
    <source>
        <dbReference type="EMBL" id="KZT20428.1"/>
    </source>
</evidence>